<keyword evidence="5" id="KW-0433">Leucine-rich repeat</keyword>
<dbReference type="InterPro" id="IPR050647">
    <property type="entry name" value="Plant_LRR-RLKs"/>
</dbReference>
<dbReference type="PROSITE" id="PS00107">
    <property type="entry name" value="PROTEIN_KINASE_ATP"/>
    <property type="match status" value="1"/>
</dbReference>
<evidence type="ECO:0000256" key="14">
    <source>
        <dbReference type="SAM" id="SignalP"/>
    </source>
</evidence>
<dbReference type="InterPro" id="IPR008271">
    <property type="entry name" value="Ser/Thr_kinase_AS"/>
</dbReference>
<keyword evidence="10 11" id="KW-0067">ATP-binding</keyword>
<accession>A0ABR2Z0P1</accession>
<dbReference type="InterPro" id="IPR032675">
    <property type="entry name" value="LRR_dom_sf"/>
</dbReference>
<dbReference type="InterPro" id="IPR011009">
    <property type="entry name" value="Kinase-like_dom_sf"/>
</dbReference>
<evidence type="ECO:0000256" key="8">
    <source>
        <dbReference type="ARBA" id="ARBA00022741"/>
    </source>
</evidence>
<protein>
    <recommendedName>
        <fullName evidence="15">Protein kinase domain-containing protein</fullName>
    </recommendedName>
</protein>
<dbReference type="PROSITE" id="PS00108">
    <property type="entry name" value="PROTEIN_KINASE_ST"/>
    <property type="match status" value="1"/>
</dbReference>
<sequence length="1410" mass="150690">MLVSSLSRRGLLLQLLAIFLCWRPLSSSGQPLTNVKGYSADQQGLLFLRNAIPNFAWYQQTVPCQGWDEQPVGADDICTWDGVGCNAALQVTSIKFPNNASLLEGKIGDIMYGASLIPNLKVLYLANQTFNGKLPTNNFAMPVLEELDLSNNHIKGSLPPSWGNFVTFPKLTKLNVAFNNDLSGTLPAAWSQDGSSMQLLNTLEMNNCGFQGSLPPQWGHGLPALQHINVSSNYLNGTLPPEWSALNLEVINLDRNGLTGSIPAAWGANGTFKSLTDLQLYSNSLSGTLPTAWETPGTMPALMTMDVANNNFSGAVPKGWGTPQSVLITQDNRFCGPLPPVRVFTCGELRGSCVEGQGISPLCPAPPPDAPAASNATASNPGDMAALLKFKAAFPNFDTAVRRRTARWDPALPMCDSWQGVTCWPDGYVRTITLTIPQRAPPSLAPLTVAGGDNISFAHASVPQQLRANVSNVLAAAAGLTRLAKLDLTNEYLTGYLPQNVSFPSLQELTLVSNNIQGTLPESWAADGAFPSLRLLAMDLNWRITGPLPQTWGNSSGSFGKLEVMSFARCNLTGPLAVSWVKNLPILSVMELSYNQLSGTLPQALQGMQALGSLSLIGNGINGTLPEQLSGMGSMRAWPFLQGLHLDHNLLSGSLPASWGSNGAMTSLRNISLTWNYFTGSIPASWGVGANGKPRFPAIKAVVLQPGNPNMCGGIPSGIPVFEYLSGTDVSQVDNYGPKTCPMAPAGAPATSANGATSAASSASPSTSGASIATGAIVGIVVGVAALLALLAALLALFLVRWRRRDANDMGPLHMLPIHKHFSQGGKAAKMMNITEPPQHDSDSMIPPQQAPHSFVPFIKAPSSIGSLTLTAPTTASMQGSRPSGDSSGDRRSSGEDLTLFSMCGLKDWELDLDALEVELNEQGEEVELGHGAFGVVVKGTYRLAPVAIKRLKDQSPEQQRAFLKEMSILRACRGSRYIIPFVGASLLPGNTILAMDYMDNGNLWDALPRVGRNGRNIFQWHNRGKKAAHEIALGLHFLHELRVIHLDLKSSNVLIAADGTAKIADVGLSAQLQGHSHLSSMTVAGTWAWVAPEVIMAGKVTNKADIFSFGVVLWEIITVERPAWRGNLREIRVPEEAPQEIADLVTRCTGQPEERPSAAECADIIGRHLGAGSLLHARSALRSASGGTSTSGAAQVNDATNSFKRLLTGSGSGQMNLGAVRARAEELKRSLEQVSTALELYADRVLWTETLDKFGVINMQLHRLSEELRPLLKFYAVHPKAVNAANARTLPIMLATKALPEMEAEERQLLRRQSQASAGAPLGAQYEKLGHDIEHLNGIVDYLCQHTTSRPESGTLDPKGPRRKALAEELHAAAAGPPPKPKVRPSGKRKLEGGELLLAAVTRGEGLMA</sequence>
<evidence type="ECO:0000256" key="4">
    <source>
        <dbReference type="ARBA" id="ARBA00022527"/>
    </source>
</evidence>
<evidence type="ECO:0000259" key="15">
    <source>
        <dbReference type="PROSITE" id="PS50011"/>
    </source>
</evidence>
<dbReference type="PANTHER" id="PTHR48056:SF81">
    <property type="entry name" value="RECEPTOR PROTEIN-TYROSINE KINASE CEPR1"/>
    <property type="match status" value="1"/>
</dbReference>
<dbReference type="Gene3D" id="3.80.10.10">
    <property type="entry name" value="Ribonuclease Inhibitor"/>
    <property type="match status" value="2"/>
</dbReference>
<comment type="caution">
    <text evidence="16">The sequence shown here is derived from an EMBL/GenBank/DDBJ whole genome shotgun (WGS) entry which is preliminary data.</text>
</comment>
<reference evidence="16 17" key="1">
    <citation type="journal article" date="2024" name="Nat. Commun.">
        <title>Phylogenomics reveals the evolutionary origins of lichenization in chlorophyte algae.</title>
        <authorList>
            <person name="Puginier C."/>
            <person name="Libourel C."/>
            <person name="Otte J."/>
            <person name="Skaloud P."/>
            <person name="Haon M."/>
            <person name="Grisel S."/>
            <person name="Petersen M."/>
            <person name="Berrin J.G."/>
            <person name="Delaux P.M."/>
            <person name="Dal Grande F."/>
            <person name="Keller J."/>
        </authorList>
    </citation>
    <scope>NUCLEOTIDE SEQUENCE [LARGE SCALE GENOMIC DNA]</scope>
    <source>
        <strain evidence="16 17">SAG 216-7</strain>
    </source>
</reference>
<evidence type="ECO:0000313" key="16">
    <source>
        <dbReference type="EMBL" id="KAK9917164.1"/>
    </source>
</evidence>
<organism evidence="16 17">
    <name type="scientific">Coccomyxa subellipsoidea</name>
    <dbReference type="NCBI Taxonomy" id="248742"/>
    <lineage>
        <taxon>Eukaryota</taxon>
        <taxon>Viridiplantae</taxon>
        <taxon>Chlorophyta</taxon>
        <taxon>core chlorophytes</taxon>
        <taxon>Trebouxiophyceae</taxon>
        <taxon>Trebouxiophyceae incertae sedis</taxon>
        <taxon>Coccomyxaceae</taxon>
        <taxon>Coccomyxa</taxon>
    </lineage>
</organism>
<dbReference type="InterPro" id="IPR001611">
    <property type="entry name" value="Leu-rich_rpt"/>
</dbReference>
<dbReference type="Proteomes" id="UP001491310">
    <property type="component" value="Unassembled WGS sequence"/>
</dbReference>
<dbReference type="InterPro" id="IPR001245">
    <property type="entry name" value="Ser-Thr/Tyr_kinase_cat_dom"/>
</dbReference>
<keyword evidence="8 11" id="KW-0547">Nucleotide-binding</keyword>
<keyword evidence="14" id="KW-0732">Signal</keyword>
<feature type="signal peptide" evidence="14">
    <location>
        <begin position="1"/>
        <end position="27"/>
    </location>
</feature>
<dbReference type="SUPFAM" id="SSF56112">
    <property type="entry name" value="Protein kinase-like (PK-like)"/>
    <property type="match status" value="1"/>
</dbReference>
<evidence type="ECO:0000256" key="9">
    <source>
        <dbReference type="ARBA" id="ARBA00022777"/>
    </source>
</evidence>
<evidence type="ECO:0000256" key="7">
    <source>
        <dbReference type="ARBA" id="ARBA00022737"/>
    </source>
</evidence>
<dbReference type="SMART" id="SM00369">
    <property type="entry name" value="LRR_TYP"/>
    <property type="match status" value="4"/>
</dbReference>
<dbReference type="Pfam" id="PF07714">
    <property type="entry name" value="PK_Tyr_Ser-Thr"/>
    <property type="match status" value="1"/>
</dbReference>
<dbReference type="SMART" id="SM00220">
    <property type="entry name" value="S_TKc"/>
    <property type="match status" value="1"/>
</dbReference>
<evidence type="ECO:0000256" key="3">
    <source>
        <dbReference type="ARBA" id="ARBA00008684"/>
    </source>
</evidence>
<keyword evidence="9" id="KW-0418">Kinase</keyword>
<keyword evidence="17" id="KW-1185">Reference proteome</keyword>
<evidence type="ECO:0000256" key="10">
    <source>
        <dbReference type="ARBA" id="ARBA00022840"/>
    </source>
</evidence>
<comment type="subcellular location">
    <subcellularLocation>
        <location evidence="2">Cytoplasm</location>
        <location evidence="2">Cytoskeleton</location>
        <location evidence="2">Cilium axoneme</location>
    </subcellularLocation>
    <subcellularLocation>
        <location evidence="1">Membrane</location>
    </subcellularLocation>
</comment>
<keyword evidence="6" id="KW-0808">Transferase</keyword>
<feature type="transmembrane region" description="Helical" evidence="13">
    <location>
        <begin position="772"/>
        <end position="800"/>
    </location>
</feature>
<feature type="region of interest" description="Disordered" evidence="12">
    <location>
        <begin position="746"/>
        <end position="767"/>
    </location>
</feature>
<feature type="binding site" evidence="11">
    <location>
        <position position="950"/>
    </location>
    <ligand>
        <name>ATP</name>
        <dbReference type="ChEBI" id="CHEBI:30616"/>
    </ligand>
</feature>
<dbReference type="Gene3D" id="1.10.510.10">
    <property type="entry name" value="Transferase(Phosphotransferase) domain 1"/>
    <property type="match status" value="1"/>
</dbReference>
<proteinExistence type="inferred from homology"/>
<dbReference type="SUPFAM" id="SSF52058">
    <property type="entry name" value="L domain-like"/>
    <property type="match status" value="2"/>
</dbReference>
<keyword evidence="13" id="KW-1133">Transmembrane helix</keyword>
<feature type="region of interest" description="Disordered" evidence="12">
    <location>
        <begin position="872"/>
        <end position="894"/>
    </location>
</feature>
<name>A0ABR2Z0P1_9CHLO</name>
<keyword evidence="13" id="KW-0472">Membrane</keyword>
<dbReference type="InterPro" id="IPR003591">
    <property type="entry name" value="Leu-rich_rpt_typical-subtyp"/>
</dbReference>
<feature type="domain" description="Protein kinase" evidence="15">
    <location>
        <begin position="923"/>
        <end position="1172"/>
    </location>
</feature>
<gene>
    <name evidence="16" type="ORF">WJX75_001497</name>
</gene>
<dbReference type="Pfam" id="PF08263">
    <property type="entry name" value="LRRNT_2"/>
    <property type="match status" value="2"/>
</dbReference>
<dbReference type="EMBL" id="JALJOT010000002">
    <property type="protein sequence ID" value="KAK9917164.1"/>
    <property type="molecule type" value="Genomic_DNA"/>
</dbReference>
<dbReference type="Pfam" id="PF00560">
    <property type="entry name" value="LRR_1"/>
    <property type="match status" value="3"/>
</dbReference>
<evidence type="ECO:0000256" key="5">
    <source>
        <dbReference type="ARBA" id="ARBA00022614"/>
    </source>
</evidence>
<keyword evidence="7" id="KW-0677">Repeat</keyword>
<evidence type="ECO:0000313" key="17">
    <source>
        <dbReference type="Proteomes" id="UP001491310"/>
    </source>
</evidence>
<dbReference type="PANTHER" id="PTHR48056">
    <property type="entry name" value="LRR RECEPTOR-LIKE SERINE/THREONINE-PROTEIN KINASE-RELATED"/>
    <property type="match status" value="1"/>
</dbReference>
<evidence type="ECO:0000256" key="6">
    <source>
        <dbReference type="ARBA" id="ARBA00022679"/>
    </source>
</evidence>
<keyword evidence="13" id="KW-0812">Transmembrane</keyword>
<dbReference type="InterPro" id="IPR000719">
    <property type="entry name" value="Prot_kinase_dom"/>
</dbReference>
<feature type="chain" id="PRO_5045366314" description="Protein kinase domain-containing protein" evidence="14">
    <location>
        <begin position="28"/>
        <end position="1410"/>
    </location>
</feature>
<evidence type="ECO:0000256" key="1">
    <source>
        <dbReference type="ARBA" id="ARBA00004370"/>
    </source>
</evidence>
<evidence type="ECO:0000256" key="11">
    <source>
        <dbReference type="PROSITE-ProRule" id="PRU10141"/>
    </source>
</evidence>
<evidence type="ECO:0000256" key="12">
    <source>
        <dbReference type="SAM" id="MobiDB-lite"/>
    </source>
</evidence>
<dbReference type="PROSITE" id="PS50011">
    <property type="entry name" value="PROTEIN_KINASE_DOM"/>
    <property type="match status" value="1"/>
</dbReference>
<dbReference type="InterPro" id="IPR013210">
    <property type="entry name" value="LRR_N_plant-typ"/>
</dbReference>
<comment type="similarity">
    <text evidence="3">Belongs to the protein kinase superfamily. Ser/Thr protein kinase family.</text>
</comment>
<evidence type="ECO:0000256" key="2">
    <source>
        <dbReference type="ARBA" id="ARBA00004430"/>
    </source>
</evidence>
<keyword evidence="4" id="KW-0723">Serine/threonine-protein kinase</keyword>
<dbReference type="InterPro" id="IPR017441">
    <property type="entry name" value="Protein_kinase_ATP_BS"/>
</dbReference>
<feature type="region of interest" description="Disordered" evidence="12">
    <location>
        <begin position="1349"/>
        <end position="1395"/>
    </location>
</feature>
<evidence type="ECO:0000256" key="13">
    <source>
        <dbReference type="SAM" id="Phobius"/>
    </source>
</evidence>